<dbReference type="GO" id="GO:0017183">
    <property type="term" value="P:protein histidyl modification to diphthamide"/>
    <property type="evidence" value="ECO:0007669"/>
    <property type="project" value="UniProtKB-UniPathway"/>
</dbReference>
<sequence length="635" mass="67975">MSSPSSSTIPPAATSAFSHADEAILTHVPELDERLISSTSAGASSSSSSSRAAIIRDLYDVPSTADKLRQGGFKRVALQFSDEGLPDSVAVFWALKRELEEQRKGEGEGLPEMYILADTSYGNCCVDEVAAAHVSADVVVHYGHACLSPTARLPVIYVFPKLPLIPPVSVAEIAKELCGKAREELEGMGDEAKDRTVRLVYDVGYAHVAGDIFRRMTDIWQEIGPGSSSSNASPPLVMTHLDTRTNFEDKLQQRDGEGEKQSGPTDLNGAVGCCGSISEPCNRMDAATSCTGNGNLNGRGPVDSDSTGLEDQPPSSDALLLYLGGESLALTNLILRSGPSLPILAIDPSTSSPSAVRVNTRSTNRLLARRYLALSKARDASVVALLVGTLGVKSYLPLLKSLRSLLTSKRRKVYTISVGKLNPAKLANFQEVDVFVLLACHENALLDAAGADGGGVRQTHSSRDFLRPIVTPWEMLLALRGEEAGATEWAKGEYVLGMDRVRGEVGREQERRARRGVAKEQDAGEDEGSDDDEAPHFSLATGKYVSRRRFGRPDEEDQQPEQLDGVDAGTGTVTIRSGANGQLTRVLESANAAHVGGRSWKGLEQRLGMDEPSVMEEGRGGVARGYVGEEGVTRE</sequence>
<dbReference type="InterPro" id="IPR016435">
    <property type="entry name" value="DPH1/DPH2"/>
</dbReference>
<comment type="function">
    <text evidence="11">Required for the first step of diphthamide biosynthesis, a post-translational modification of histidine which occurs in elongation factor 2. DPH1 and DPH2 transfer a 3-amino-3-carboxypropyl (ACP) group from S-adenosyl-L-methionine (SAM) to a histidine residue, the reaction is assisted by a reduction system comprising DPH3 and a NADH-dependent reductase, predominantly CBR1. Facilitates the reduction of the catalytic iron-sulfur cluster found in the DPH1 subunit.</text>
</comment>
<dbReference type="AlphaFoldDB" id="A0A316UWA6"/>
<dbReference type="FunFam" id="3.40.50.11860:FF:000001">
    <property type="entry name" value="2-(3-amino-3-carboxypropyl)histidine synthase subunit 2"/>
    <property type="match status" value="1"/>
</dbReference>
<evidence type="ECO:0000256" key="11">
    <source>
        <dbReference type="ARBA" id="ARBA00054092"/>
    </source>
</evidence>
<dbReference type="SFLD" id="SFLDG01121">
    <property type="entry name" value="Diphthamide_biosynthesis"/>
    <property type="match status" value="1"/>
</dbReference>
<evidence type="ECO:0000256" key="13">
    <source>
        <dbReference type="SAM" id="MobiDB-lite"/>
    </source>
</evidence>
<comment type="pathway">
    <text evidence="2">Protein modification; peptidyl-diphthamide biosynthesis.</text>
</comment>
<evidence type="ECO:0000256" key="7">
    <source>
        <dbReference type="ARBA" id="ARBA00023014"/>
    </source>
</evidence>
<keyword evidence="7" id="KW-0411">Iron-sulfur</keyword>
<evidence type="ECO:0000256" key="1">
    <source>
        <dbReference type="ARBA" id="ARBA00001966"/>
    </source>
</evidence>
<evidence type="ECO:0000256" key="10">
    <source>
        <dbReference type="ARBA" id="ARBA00034128"/>
    </source>
</evidence>
<accession>A0A316UWA6</accession>
<protein>
    <recommendedName>
        <fullName evidence="4">2-(3-amino-3-carboxypropyl)histidine synthase subunit 2</fullName>
    </recommendedName>
    <alternativeName>
        <fullName evidence="8">Diphthamide biosynthesis protein 2</fullName>
    </alternativeName>
    <alternativeName>
        <fullName evidence="9">Diphtheria toxin resistance protein 2</fullName>
    </alternativeName>
    <alternativeName>
        <fullName evidence="12">S-adenosyl-L-methionine:L-histidine 3-amino-3-carboxypropyltransferase 2</fullName>
    </alternativeName>
</protein>
<evidence type="ECO:0000313" key="14">
    <source>
        <dbReference type="EMBL" id="PWN28601.1"/>
    </source>
</evidence>
<feature type="region of interest" description="Disordered" evidence="13">
    <location>
        <begin position="290"/>
        <end position="313"/>
    </location>
</feature>
<dbReference type="InterPro" id="IPR042265">
    <property type="entry name" value="DPH1/DPH2_3"/>
</dbReference>
<dbReference type="Gene3D" id="3.40.50.11860">
    <property type="entry name" value="Diphthamide synthesis DPH1/DPH2 domain 3"/>
    <property type="match status" value="1"/>
</dbReference>
<evidence type="ECO:0000256" key="3">
    <source>
        <dbReference type="ARBA" id="ARBA00006179"/>
    </source>
</evidence>
<evidence type="ECO:0000256" key="8">
    <source>
        <dbReference type="ARBA" id="ARBA00032573"/>
    </source>
</evidence>
<feature type="compositionally biased region" description="Polar residues" evidence="13">
    <location>
        <begin position="304"/>
        <end position="313"/>
    </location>
</feature>
<name>A0A316UWA6_9BASI</name>
<feature type="compositionally biased region" description="Basic and acidic residues" evidence="13">
    <location>
        <begin position="505"/>
        <end position="522"/>
    </location>
</feature>
<keyword evidence="5" id="KW-0479">Metal-binding</keyword>
<dbReference type="RefSeq" id="XP_025363213.1">
    <property type="nucleotide sequence ID" value="XM_025508178.1"/>
</dbReference>
<organism evidence="14 15">
    <name type="scientific">Jaminaea rosea</name>
    <dbReference type="NCBI Taxonomy" id="1569628"/>
    <lineage>
        <taxon>Eukaryota</taxon>
        <taxon>Fungi</taxon>
        <taxon>Dikarya</taxon>
        <taxon>Basidiomycota</taxon>
        <taxon>Ustilaginomycotina</taxon>
        <taxon>Exobasidiomycetes</taxon>
        <taxon>Microstromatales</taxon>
        <taxon>Microstromatales incertae sedis</taxon>
        <taxon>Jaminaea</taxon>
    </lineage>
</organism>
<reference evidence="14 15" key="1">
    <citation type="journal article" date="2018" name="Mol. Biol. Evol.">
        <title>Broad Genomic Sampling Reveals a Smut Pathogenic Ancestry of the Fungal Clade Ustilaginomycotina.</title>
        <authorList>
            <person name="Kijpornyongpan T."/>
            <person name="Mondo S.J."/>
            <person name="Barry K."/>
            <person name="Sandor L."/>
            <person name="Lee J."/>
            <person name="Lipzen A."/>
            <person name="Pangilinan J."/>
            <person name="LaButti K."/>
            <person name="Hainaut M."/>
            <person name="Henrissat B."/>
            <person name="Grigoriev I.V."/>
            <person name="Spatafora J.W."/>
            <person name="Aime M.C."/>
        </authorList>
    </citation>
    <scope>NUCLEOTIDE SEQUENCE [LARGE SCALE GENOMIC DNA]</scope>
    <source>
        <strain evidence="14 15">MCA 5214</strain>
    </source>
</reference>
<dbReference type="PANTHER" id="PTHR10762">
    <property type="entry name" value="DIPHTHAMIDE BIOSYNTHESIS PROTEIN"/>
    <property type="match status" value="1"/>
</dbReference>
<dbReference type="EMBL" id="KZ819665">
    <property type="protein sequence ID" value="PWN28601.1"/>
    <property type="molecule type" value="Genomic_DNA"/>
</dbReference>
<dbReference type="Gene3D" id="3.40.50.11840">
    <property type="entry name" value="Diphthamide synthesis DPH1/DPH2 domain 1"/>
    <property type="match status" value="1"/>
</dbReference>
<evidence type="ECO:0000256" key="9">
    <source>
        <dbReference type="ARBA" id="ARBA00032791"/>
    </source>
</evidence>
<dbReference type="OrthoDB" id="449241at2759"/>
<dbReference type="FunFam" id="3.40.50.11840:FF:000002">
    <property type="entry name" value="2-(3-amino-3-carboxypropyl)histidine synthase subunit 2"/>
    <property type="match status" value="1"/>
</dbReference>
<comment type="subunit">
    <text evidence="10">Component of the 2-(3-amino-3-carboxypropyl)histidine synthase complex composed of DPH1, DPH2, DPH3 and a NADH-dependent reductase, predominantly CBR1.</text>
</comment>
<evidence type="ECO:0000256" key="2">
    <source>
        <dbReference type="ARBA" id="ARBA00005156"/>
    </source>
</evidence>
<dbReference type="GeneID" id="37030001"/>
<dbReference type="SFLD" id="SFLDS00032">
    <property type="entry name" value="Radical_SAM_3-amino-3-carboxyp"/>
    <property type="match status" value="1"/>
</dbReference>
<dbReference type="Proteomes" id="UP000245884">
    <property type="component" value="Unassembled WGS sequence"/>
</dbReference>
<evidence type="ECO:0000256" key="5">
    <source>
        <dbReference type="ARBA" id="ARBA00022723"/>
    </source>
</evidence>
<evidence type="ECO:0000256" key="4">
    <source>
        <dbReference type="ARBA" id="ARBA00021914"/>
    </source>
</evidence>
<gene>
    <name evidence="14" type="ORF">BDZ90DRAFT_259633</name>
</gene>
<feature type="region of interest" description="Disordered" evidence="13">
    <location>
        <begin position="505"/>
        <end position="572"/>
    </location>
</feature>
<dbReference type="InterPro" id="IPR042263">
    <property type="entry name" value="DPH1/DPH2_1"/>
</dbReference>
<proteinExistence type="inferred from homology"/>
<dbReference type="PANTHER" id="PTHR10762:SF2">
    <property type="entry name" value="2-(3-AMINO-3-CARBOXYPROPYL)HISTIDINE SYNTHASE SUBUNIT 2"/>
    <property type="match status" value="1"/>
</dbReference>
<evidence type="ECO:0000256" key="12">
    <source>
        <dbReference type="ARBA" id="ARBA00080784"/>
    </source>
</evidence>
<dbReference type="UniPathway" id="UPA00559"/>
<dbReference type="GO" id="GO:0051536">
    <property type="term" value="F:iron-sulfur cluster binding"/>
    <property type="evidence" value="ECO:0007669"/>
    <property type="project" value="UniProtKB-KW"/>
</dbReference>
<evidence type="ECO:0000313" key="15">
    <source>
        <dbReference type="Proteomes" id="UP000245884"/>
    </source>
</evidence>
<dbReference type="GO" id="GO:0090560">
    <property type="term" value="F:2-(3-amino-3-carboxypropyl)histidine synthase activity"/>
    <property type="evidence" value="ECO:0007669"/>
    <property type="project" value="InterPro"/>
</dbReference>
<comment type="similarity">
    <text evidence="3">Belongs to the DPH1/DPH2 family. DPH2 subfamily.</text>
</comment>
<dbReference type="STRING" id="1569628.A0A316UWA6"/>
<keyword evidence="15" id="KW-1185">Reference proteome</keyword>
<comment type="cofactor">
    <cofactor evidence="1">
        <name>[4Fe-4S] cluster</name>
        <dbReference type="ChEBI" id="CHEBI:49883"/>
    </cofactor>
</comment>
<keyword evidence="6" id="KW-0408">Iron</keyword>
<evidence type="ECO:0000256" key="6">
    <source>
        <dbReference type="ARBA" id="ARBA00023004"/>
    </source>
</evidence>
<dbReference type="NCBIfam" id="TIGR00322">
    <property type="entry name" value="diphth2_R"/>
    <property type="match status" value="1"/>
</dbReference>
<dbReference type="Pfam" id="PF01866">
    <property type="entry name" value="Diphthamide_syn"/>
    <property type="match status" value="2"/>
</dbReference>
<dbReference type="GO" id="GO:0046872">
    <property type="term" value="F:metal ion binding"/>
    <property type="evidence" value="ECO:0007669"/>
    <property type="project" value="UniProtKB-KW"/>
</dbReference>
<feature type="compositionally biased region" description="Acidic residues" evidence="13">
    <location>
        <begin position="523"/>
        <end position="533"/>
    </location>
</feature>